<keyword evidence="1" id="KW-0805">Transcription regulation</keyword>
<evidence type="ECO:0000313" key="6">
    <source>
        <dbReference type="Proteomes" id="UP000018372"/>
    </source>
</evidence>
<evidence type="ECO:0000256" key="2">
    <source>
        <dbReference type="ARBA" id="ARBA00023125"/>
    </source>
</evidence>
<dbReference type="PANTHER" id="PTHR43280">
    <property type="entry name" value="ARAC-FAMILY TRANSCRIPTIONAL REGULATOR"/>
    <property type="match status" value="1"/>
</dbReference>
<dbReference type="PANTHER" id="PTHR43280:SF32">
    <property type="entry name" value="TRANSCRIPTIONAL REGULATORY PROTEIN"/>
    <property type="match status" value="1"/>
</dbReference>
<comment type="caution">
    <text evidence="5">The sequence shown here is derived from an EMBL/GenBank/DDBJ whole genome shotgun (WGS) entry which is preliminary data.</text>
</comment>
<dbReference type="Pfam" id="PF12833">
    <property type="entry name" value="HTH_18"/>
    <property type="match status" value="1"/>
</dbReference>
<protein>
    <recommendedName>
        <fullName evidence="4">HTH araC/xylS-type domain-containing protein</fullName>
    </recommendedName>
</protein>
<dbReference type="InterPro" id="IPR009057">
    <property type="entry name" value="Homeodomain-like_sf"/>
</dbReference>
<dbReference type="PROSITE" id="PS01124">
    <property type="entry name" value="HTH_ARAC_FAMILY_2"/>
    <property type="match status" value="1"/>
</dbReference>
<dbReference type="InterPro" id="IPR018060">
    <property type="entry name" value="HTH_AraC"/>
</dbReference>
<organism evidence="5 6">
    <name type="scientific">Phocaeicola plebeius CAG:211</name>
    <dbReference type="NCBI Taxonomy" id="1263052"/>
    <lineage>
        <taxon>Bacteria</taxon>
        <taxon>Pseudomonadati</taxon>
        <taxon>Bacteroidota</taxon>
        <taxon>Bacteroidia</taxon>
        <taxon>Bacteroidales</taxon>
        <taxon>Bacteroidaceae</taxon>
        <taxon>Phocaeicola</taxon>
    </lineage>
</organism>
<dbReference type="Gene3D" id="1.10.10.60">
    <property type="entry name" value="Homeodomain-like"/>
    <property type="match status" value="2"/>
</dbReference>
<dbReference type="GO" id="GO:0043565">
    <property type="term" value="F:sequence-specific DNA binding"/>
    <property type="evidence" value="ECO:0007669"/>
    <property type="project" value="InterPro"/>
</dbReference>
<evidence type="ECO:0000259" key="4">
    <source>
        <dbReference type="PROSITE" id="PS01124"/>
    </source>
</evidence>
<proteinExistence type="predicted"/>
<name>R5VID1_9BACT</name>
<evidence type="ECO:0000256" key="1">
    <source>
        <dbReference type="ARBA" id="ARBA00023015"/>
    </source>
</evidence>
<dbReference type="SMART" id="SM00342">
    <property type="entry name" value="HTH_ARAC"/>
    <property type="match status" value="1"/>
</dbReference>
<evidence type="ECO:0000313" key="5">
    <source>
        <dbReference type="EMBL" id="CCZ87519.1"/>
    </source>
</evidence>
<reference evidence="5" key="1">
    <citation type="submission" date="2012-11" db="EMBL/GenBank/DDBJ databases">
        <title>Dependencies among metagenomic species, viruses, plasmids and units of genetic variation.</title>
        <authorList>
            <person name="Nielsen H.B."/>
            <person name="Almeida M."/>
            <person name="Juncker A.S."/>
            <person name="Rasmussen S."/>
            <person name="Li J."/>
            <person name="Sunagawa S."/>
            <person name="Plichta D."/>
            <person name="Gautier L."/>
            <person name="Le Chatelier E."/>
            <person name="Peletier E."/>
            <person name="Bonde I."/>
            <person name="Nielsen T."/>
            <person name="Manichanh C."/>
            <person name="Arumugam M."/>
            <person name="Batto J."/>
            <person name="Santos M.B.Q.D."/>
            <person name="Blom N."/>
            <person name="Borruel N."/>
            <person name="Burgdorf K.S."/>
            <person name="Boumezbeur F."/>
            <person name="Casellas F."/>
            <person name="Dore J."/>
            <person name="Guarner F."/>
            <person name="Hansen T."/>
            <person name="Hildebrand F."/>
            <person name="Kaas R.S."/>
            <person name="Kennedy S."/>
            <person name="Kristiansen K."/>
            <person name="Kultima J.R."/>
            <person name="Leonard P."/>
            <person name="Levenez F."/>
            <person name="Lund O."/>
            <person name="Moumen B."/>
            <person name="Le Paslier D."/>
            <person name="Pons N."/>
            <person name="Pedersen O."/>
            <person name="Prifti E."/>
            <person name="Qin J."/>
            <person name="Raes J."/>
            <person name="Tap J."/>
            <person name="Tims S."/>
            <person name="Ussery D.W."/>
            <person name="Yamada T."/>
            <person name="MetaHit consortium"/>
            <person name="Renault P."/>
            <person name="Sicheritz-Ponten T."/>
            <person name="Bork P."/>
            <person name="Wang J."/>
            <person name="Brunak S."/>
            <person name="Ehrlich S.D."/>
        </authorList>
    </citation>
    <scope>NUCLEOTIDE SEQUENCE [LARGE SCALE GENOMIC DNA]</scope>
</reference>
<sequence>MENYRQHHDIGFYAESLHISTTYLSRIVKHITGHTVRFHISELLCADARKLLECTDLDIKEIAEKLGFSEQSVFGKFFVKKTGVSPMKFRTQRERDKKNYLLPNA</sequence>
<dbReference type="AlphaFoldDB" id="R5VID1"/>
<keyword evidence="3" id="KW-0804">Transcription</keyword>
<keyword evidence="2" id="KW-0238">DNA-binding</keyword>
<evidence type="ECO:0000256" key="3">
    <source>
        <dbReference type="ARBA" id="ARBA00023163"/>
    </source>
</evidence>
<dbReference type="InterPro" id="IPR020449">
    <property type="entry name" value="Tscrpt_reg_AraC-type_HTH"/>
</dbReference>
<dbReference type="EMBL" id="CBAT010000161">
    <property type="protein sequence ID" value="CCZ87519.1"/>
    <property type="molecule type" value="Genomic_DNA"/>
</dbReference>
<gene>
    <name evidence="5" type="ORF">BN536_02292</name>
</gene>
<feature type="domain" description="HTH araC/xylS-type" evidence="4">
    <location>
        <begin position="1"/>
        <end position="92"/>
    </location>
</feature>
<dbReference type="PRINTS" id="PR00032">
    <property type="entry name" value="HTHARAC"/>
</dbReference>
<dbReference type="Proteomes" id="UP000018372">
    <property type="component" value="Unassembled WGS sequence"/>
</dbReference>
<dbReference type="GO" id="GO:0003700">
    <property type="term" value="F:DNA-binding transcription factor activity"/>
    <property type="evidence" value="ECO:0007669"/>
    <property type="project" value="InterPro"/>
</dbReference>
<dbReference type="SUPFAM" id="SSF46689">
    <property type="entry name" value="Homeodomain-like"/>
    <property type="match status" value="1"/>
</dbReference>
<accession>R5VID1</accession>